<evidence type="ECO:0000256" key="2">
    <source>
        <dbReference type="SAM" id="SignalP"/>
    </source>
</evidence>
<feature type="compositionally biased region" description="Polar residues" evidence="1">
    <location>
        <begin position="31"/>
        <end position="47"/>
    </location>
</feature>
<name>A0A1N5UAP3_9ACTN</name>
<protein>
    <submittedName>
        <fullName evidence="4">L,D-peptidoglycan transpeptidase YkuD, ErfK/YbiS/YcfS/YnhG family</fullName>
    </submittedName>
</protein>
<feature type="signal peptide" evidence="2">
    <location>
        <begin position="1"/>
        <end position="27"/>
    </location>
</feature>
<dbReference type="Proteomes" id="UP000185124">
    <property type="component" value="Unassembled WGS sequence"/>
</dbReference>
<dbReference type="EMBL" id="FSQT01000001">
    <property type="protein sequence ID" value="SIM56939.1"/>
    <property type="molecule type" value="Genomic_DNA"/>
</dbReference>
<keyword evidence="2" id="KW-0732">Signal</keyword>
<dbReference type="PROSITE" id="PS51257">
    <property type="entry name" value="PROKAR_LIPOPROTEIN"/>
    <property type="match status" value="1"/>
</dbReference>
<dbReference type="Pfam" id="PF03734">
    <property type="entry name" value="YkuD"/>
    <property type="match status" value="1"/>
</dbReference>
<sequence length="310" mass="32217">MRTPFRRAVFGAIAVALLGGLGLTSCAAPGQSDTVDAGSTSVDTSVTGAPGPTDSAIPSPSPSASRSPSLSASRSSSPSASRSTKPSLSRSPSHVPTSKAATPAAESNIASRLHTIPASTRQLIVVYSSGYGTSVASLETFEKVNGVWRPKLGVMSARIGTKGFSDSHMEGVPTTPTGVYGIGSTMYGVHANPGVKYSYHQLVANDYWDENPSSSTYNSFVHGTNPGGYSEALWQTVPQYNYFAVINYNIPVRAATPARGSGIFLHVMGSGGTAGCVSLAQSNLLRVLEWLDPAASPRIVMAPSQNLGRY</sequence>
<dbReference type="InterPro" id="IPR005490">
    <property type="entry name" value="LD_TPept_cat_dom"/>
</dbReference>
<dbReference type="PANTHER" id="PTHR38589:SF1">
    <property type="entry name" value="BLR0621 PROTEIN"/>
    <property type="match status" value="1"/>
</dbReference>
<feature type="region of interest" description="Disordered" evidence="1">
    <location>
        <begin position="31"/>
        <end position="106"/>
    </location>
</feature>
<evidence type="ECO:0000256" key="1">
    <source>
        <dbReference type="SAM" id="MobiDB-lite"/>
    </source>
</evidence>
<dbReference type="AlphaFoldDB" id="A0A1N5UAP3"/>
<organism evidence="4 5">
    <name type="scientific">Micromonospora cremea</name>
    <dbReference type="NCBI Taxonomy" id="709881"/>
    <lineage>
        <taxon>Bacteria</taxon>
        <taxon>Bacillati</taxon>
        <taxon>Actinomycetota</taxon>
        <taxon>Actinomycetes</taxon>
        <taxon>Micromonosporales</taxon>
        <taxon>Micromonosporaceae</taxon>
        <taxon>Micromonospora</taxon>
    </lineage>
</organism>
<reference evidence="5" key="1">
    <citation type="submission" date="2016-12" db="EMBL/GenBank/DDBJ databases">
        <authorList>
            <person name="Varghese N."/>
            <person name="Submissions S."/>
        </authorList>
    </citation>
    <scope>NUCLEOTIDE SEQUENCE [LARGE SCALE GENOMIC DNA]</scope>
    <source>
        <strain evidence="5">DSM 45599</strain>
    </source>
</reference>
<accession>A0A1N5UAP3</accession>
<keyword evidence="5" id="KW-1185">Reference proteome</keyword>
<dbReference type="PANTHER" id="PTHR38589">
    <property type="entry name" value="BLR0621 PROTEIN"/>
    <property type="match status" value="1"/>
</dbReference>
<dbReference type="GO" id="GO:0016740">
    <property type="term" value="F:transferase activity"/>
    <property type="evidence" value="ECO:0007669"/>
    <property type="project" value="InterPro"/>
</dbReference>
<feature type="chain" id="PRO_5012545802" evidence="2">
    <location>
        <begin position="28"/>
        <end position="310"/>
    </location>
</feature>
<gene>
    <name evidence="4" type="ORF">SAMN04489832_0686</name>
</gene>
<evidence type="ECO:0000313" key="4">
    <source>
        <dbReference type="EMBL" id="SIM56939.1"/>
    </source>
</evidence>
<feature type="compositionally biased region" description="Low complexity" evidence="1">
    <location>
        <begin position="55"/>
        <end position="93"/>
    </location>
</feature>
<evidence type="ECO:0000259" key="3">
    <source>
        <dbReference type="Pfam" id="PF03734"/>
    </source>
</evidence>
<evidence type="ECO:0000313" key="5">
    <source>
        <dbReference type="Proteomes" id="UP000185124"/>
    </source>
</evidence>
<proteinExistence type="predicted"/>
<feature type="domain" description="L,D-TPase catalytic" evidence="3">
    <location>
        <begin position="171"/>
        <end position="294"/>
    </location>
</feature>